<keyword evidence="1" id="KW-0472">Membrane</keyword>
<comment type="caution">
    <text evidence="2">The sequence shown here is derived from an EMBL/GenBank/DDBJ whole genome shotgun (WGS) entry which is preliminary data.</text>
</comment>
<dbReference type="Proteomes" id="UP000295060">
    <property type="component" value="Unassembled WGS sequence"/>
</dbReference>
<sequence length="110" mass="12028">MPVKLLEVGIELRQRWGAQPIWVRCALVVYVIGFVEGTRAHVADLLRGGLGAYASYGPVVLQVFFISLVVLDPIVVVLVALARPNGVWLGLVVMAMDVPANVFANWSMLR</sequence>
<evidence type="ECO:0008006" key="4">
    <source>
        <dbReference type="Google" id="ProtNLM"/>
    </source>
</evidence>
<dbReference type="EMBL" id="SODU01000004">
    <property type="protein sequence ID" value="TDW84288.1"/>
    <property type="molecule type" value="Genomic_DNA"/>
</dbReference>
<evidence type="ECO:0000313" key="3">
    <source>
        <dbReference type="Proteomes" id="UP000295060"/>
    </source>
</evidence>
<keyword evidence="1" id="KW-1133">Transmembrane helix</keyword>
<accession>A0ABY2F7E2</accession>
<feature type="transmembrane region" description="Helical" evidence="1">
    <location>
        <begin position="88"/>
        <end position="109"/>
    </location>
</feature>
<feature type="transmembrane region" description="Helical" evidence="1">
    <location>
        <begin position="59"/>
        <end position="81"/>
    </location>
</feature>
<keyword evidence="1" id="KW-0812">Transmembrane</keyword>
<feature type="transmembrane region" description="Helical" evidence="1">
    <location>
        <begin position="21"/>
        <end position="39"/>
    </location>
</feature>
<reference evidence="2 3" key="1">
    <citation type="submission" date="2019-03" db="EMBL/GenBank/DDBJ databases">
        <title>Genomic Encyclopedia of Type Strains, Phase III (KMG-III): the genomes of soil and plant-associated and newly described type strains.</title>
        <authorList>
            <person name="Whitman W."/>
        </authorList>
    </citation>
    <scope>NUCLEOTIDE SEQUENCE [LARGE SCALE GENOMIC DNA]</scope>
    <source>
        <strain evidence="2 3">VKMAc-2574</strain>
    </source>
</reference>
<protein>
    <recommendedName>
        <fullName evidence="4">DoxX family protein</fullName>
    </recommendedName>
</protein>
<keyword evidence="3" id="KW-1185">Reference proteome</keyword>
<evidence type="ECO:0000256" key="1">
    <source>
        <dbReference type="SAM" id="Phobius"/>
    </source>
</evidence>
<name>A0ABY2F7E2_9ACTN</name>
<gene>
    <name evidence="2" type="ORF">EV137_7096</name>
</gene>
<proteinExistence type="predicted"/>
<organism evidence="2 3">
    <name type="scientific">Kribbella pratensis</name>
    <dbReference type="NCBI Taxonomy" id="2512112"/>
    <lineage>
        <taxon>Bacteria</taxon>
        <taxon>Bacillati</taxon>
        <taxon>Actinomycetota</taxon>
        <taxon>Actinomycetes</taxon>
        <taxon>Propionibacteriales</taxon>
        <taxon>Kribbellaceae</taxon>
        <taxon>Kribbella</taxon>
    </lineage>
</organism>
<evidence type="ECO:0000313" key="2">
    <source>
        <dbReference type="EMBL" id="TDW84288.1"/>
    </source>
</evidence>